<dbReference type="EMBL" id="JBJUIK010000004">
    <property type="protein sequence ID" value="KAL3530331.1"/>
    <property type="molecule type" value="Genomic_DNA"/>
</dbReference>
<feature type="transmembrane region" description="Helical" evidence="4">
    <location>
        <begin position="63"/>
        <end position="85"/>
    </location>
</feature>
<dbReference type="PANTHER" id="PTHR31234:SF55">
    <property type="entry name" value="LATE EMBRYOGENESIS ABUNDANT (LEA) HYDROXYPROLINE-RICH GLYCOPROTEIN FAMILY"/>
    <property type="match status" value="1"/>
</dbReference>
<gene>
    <name evidence="5" type="ORF">ACH5RR_009653</name>
</gene>
<evidence type="ECO:0000313" key="5">
    <source>
        <dbReference type="EMBL" id="KAL3530331.1"/>
    </source>
</evidence>
<evidence type="ECO:0000256" key="1">
    <source>
        <dbReference type="ARBA" id="ARBA00004370"/>
    </source>
</evidence>
<organism evidence="5 6">
    <name type="scientific">Cinchona calisaya</name>
    <dbReference type="NCBI Taxonomy" id="153742"/>
    <lineage>
        <taxon>Eukaryota</taxon>
        <taxon>Viridiplantae</taxon>
        <taxon>Streptophyta</taxon>
        <taxon>Embryophyta</taxon>
        <taxon>Tracheophyta</taxon>
        <taxon>Spermatophyta</taxon>
        <taxon>Magnoliopsida</taxon>
        <taxon>eudicotyledons</taxon>
        <taxon>Gunneridae</taxon>
        <taxon>Pentapetalae</taxon>
        <taxon>asterids</taxon>
        <taxon>lamiids</taxon>
        <taxon>Gentianales</taxon>
        <taxon>Rubiaceae</taxon>
        <taxon>Cinchonoideae</taxon>
        <taxon>Cinchoneae</taxon>
        <taxon>Cinchona</taxon>
    </lineage>
</organism>
<keyword evidence="4" id="KW-0812">Transmembrane</keyword>
<name>A0ABD3AEV5_9GENT</name>
<dbReference type="PANTHER" id="PTHR31234">
    <property type="entry name" value="LATE EMBRYOGENESIS ABUNDANT (LEA) HYDROXYPROLINE-RICH GLYCOPROTEIN FAMILY"/>
    <property type="match status" value="1"/>
</dbReference>
<evidence type="ECO:0000256" key="3">
    <source>
        <dbReference type="SAM" id="MobiDB-lite"/>
    </source>
</evidence>
<keyword evidence="4" id="KW-1133">Transmembrane helix</keyword>
<sequence length="246" mass="27017">MADPSRPVTGYPAPNTTGQPPPPSNTSYPYAAPTSTYYDQQYYPANYQPDPDAIRRAILLRRLFGILIACVIIIGTILFIIWLVLRPRLPAFRVDSFSVTNFNISSSTLLSANFDVGITARNPNTKITLAYDVIEAGVYFRGYSLSETTLPPFTQSKKNETSFRADFAAVRAYVNGDAVNGINGQSKNGNVVFNLRMVMTVRFKAGVWRDRRRVLRVVCGDLSVGVSSNSTNGTLLGGARQCRSGL</sequence>
<evidence type="ECO:0000313" key="6">
    <source>
        <dbReference type="Proteomes" id="UP001630127"/>
    </source>
</evidence>
<comment type="caution">
    <text evidence="5">The sequence shown here is derived from an EMBL/GenBank/DDBJ whole genome shotgun (WGS) entry which is preliminary data.</text>
</comment>
<dbReference type="GO" id="GO:0016020">
    <property type="term" value="C:membrane"/>
    <property type="evidence" value="ECO:0007669"/>
    <property type="project" value="UniProtKB-SubCell"/>
</dbReference>
<evidence type="ECO:0008006" key="7">
    <source>
        <dbReference type="Google" id="ProtNLM"/>
    </source>
</evidence>
<protein>
    <recommendedName>
        <fullName evidence="7">Late embryogenesis abundant protein LEA-2 subgroup domain-containing protein</fullName>
    </recommendedName>
</protein>
<dbReference type="AlphaFoldDB" id="A0ABD3AEV5"/>
<dbReference type="Proteomes" id="UP001630127">
    <property type="component" value="Unassembled WGS sequence"/>
</dbReference>
<keyword evidence="2 4" id="KW-0472">Membrane</keyword>
<dbReference type="InterPro" id="IPR044839">
    <property type="entry name" value="NDR1-like"/>
</dbReference>
<accession>A0ABD3AEV5</accession>
<evidence type="ECO:0000256" key="2">
    <source>
        <dbReference type="ARBA" id="ARBA00023136"/>
    </source>
</evidence>
<feature type="region of interest" description="Disordered" evidence="3">
    <location>
        <begin position="1"/>
        <end position="30"/>
    </location>
</feature>
<reference evidence="5 6" key="1">
    <citation type="submission" date="2024-11" db="EMBL/GenBank/DDBJ databases">
        <title>A near-complete genome assembly of Cinchona calisaya.</title>
        <authorList>
            <person name="Lian D.C."/>
            <person name="Zhao X.W."/>
            <person name="Wei L."/>
        </authorList>
    </citation>
    <scope>NUCLEOTIDE SEQUENCE [LARGE SCALE GENOMIC DNA]</scope>
    <source>
        <tissue evidence="5">Nenye</tissue>
    </source>
</reference>
<keyword evidence="6" id="KW-1185">Reference proteome</keyword>
<comment type="subcellular location">
    <subcellularLocation>
        <location evidence="1">Membrane</location>
    </subcellularLocation>
</comment>
<evidence type="ECO:0000256" key="4">
    <source>
        <dbReference type="SAM" id="Phobius"/>
    </source>
</evidence>
<proteinExistence type="predicted"/>